<keyword evidence="5" id="KW-0472">Membrane</keyword>
<keyword evidence="7" id="KW-1185">Reference proteome</keyword>
<dbReference type="GO" id="GO:0050909">
    <property type="term" value="P:sensory perception of taste"/>
    <property type="evidence" value="ECO:0007669"/>
    <property type="project" value="InterPro"/>
</dbReference>
<comment type="subcellular location">
    <subcellularLocation>
        <location evidence="1">Cell membrane</location>
        <topology evidence="1">Multi-pass membrane protein</topology>
    </subcellularLocation>
</comment>
<protein>
    <submittedName>
        <fullName evidence="6">Uncharacterized protein</fullName>
    </submittedName>
</protein>
<gene>
    <name evidence="6" type="ORF">CALMAC_LOCUS16514</name>
</gene>
<evidence type="ECO:0000256" key="2">
    <source>
        <dbReference type="ARBA" id="ARBA00022475"/>
    </source>
</evidence>
<dbReference type="GO" id="GO:0005886">
    <property type="term" value="C:plasma membrane"/>
    <property type="evidence" value="ECO:0007669"/>
    <property type="project" value="UniProtKB-SubCell"/>
</dbReference>
<organism evidence="6 7">
    <name type="scientific">Callosobruchus maculatus</name>
    <name type="common">Southern cowpea weevil</name>
    <name type="synonym">Pulse bruchid</name>
    <dbReference type="NCBI Taxonomy" id="64391"/>
    <lineage>
        <taxon>Eukaryota</taxon>
        <taxon>Metazoa</taxon>
        <taxon>Ecdysozoa</taxon>
        <taxon>Arthropoda</taxon>
        <taxon>Hexapoda</taxon>
        <taxon>Insecta</taxon>
        <taxon>Pterygota</taxon>
        <taxon>Neoptera</taxon>
        <taxon>Endopterygota</taxon>
        <taxon>Coleoptera</taxon>
        <taxon>Polyphaga</taxon>
        <taxon>Cucujiformia</taxon>
        <taxon>Chrysomeloidea</taxon>
        <taxon>Chrysomelidae</taxon>
        <taxon>Bruchinae</taxon>
        <taxon>Bruchini</taxon>
        <taxon>Callosobruchus</taxon>
    </lineage>
</organism>
<reference evidence="6 7" key="1">
    <citation type="submission" date="2019-01" db="EMBL/GenBank/DDBJ databases">
        <authorList>
            <person name="Sayadi A."/>
        </authorList>
    </citation>
    <scope>NUCLEOTIDE SEQUENCE [LARGE SCALE GENOMIC DNA]</scope>
</reference>
<dbReference type="Proteomes" id="UP000410492">
    <property type="component" value="Unassembled WGS sequence"/>
</dbReference>
<keyword evidence="2" id="KW-1003">Cell membrane</keyword>
<dbReference type="EMBL" id="CAACVG010011432">
    <property type="protein sequence ID" value="VEN58057.1"/>
    <property type="molecule type" value="Genomic_DNA"/>
</dbReference>
<dbReference type="InterPro" id="IPR013604">
    <property type="entry name" value="7TM_chemorcpt"/>
</dbReference>
<dbReference type="AlphaFoldDB" id="A0A653DFC6"/>
<evidence type="ECO:0000313" key="7">
    <source>
        <dbReference type="Proteomes" id="UP000410492"/>
    </source>
</evidence>
<dbReference type="OrthoDB" id="6625921at2759"/>
<evidence type="ECO:0000256" key="4">
    <source>
        <dbReference type="ARBA" id="ARBA00022989"/>
    </source>
</evidence>
<accession>A0A653DFC6</accession>
<evidence type="ECO:0000313" key="6">
    <source>
        <dbReference type="EMBL" id="VEN58057.1"/>
    </source>
</evidence>
<proteinExistence type="predicted"/>
<evidence type="ECO:0000256" key="5">
    <source>
        <dbReference type="ARBA" id="ARBA00023136"/>
    </source>
</evidence>
<name>A0A653DFC6_CALMS</name>
<evidence type="ECO:0000256" key="3">
    <source>
        <dbReference type="ARBA" id="ARBA00022692"/>
    </source>
</evidence>
<evidence type="ECO:0000256" key="1">
    <source>
        <dbReference type="ARBA" id="ARBA00004651"/>
    </source>
</evidence>
<keyword evidence="3" id="KW-0812">Transmembrane</keyword>
<dbReference type="Pfam" id="PF08395">
    <property type="entry name" value="7tm_7"/>
    <property type="match status" value="1"/>
</dbReference>
<sequence>MGPEFRERLLNVNLGAVDNRTRQEVNMFLTAIDKNPPIMNLNGYANINRKLISSTVTSGATYLVMLMQFRLSLMRKAAIASRRAAAANITVTSTAAPVFY</sequence>
<keyword evidence="4" id="KW-1133">Transmembrane helix</keyword>